<protein>
    <submittedName>
        <fullName evidence="2">Arc family DNA-binding protein</fullName>
    </submittedName>
</protein>
<keyword evidence="2" id="KW-0238">DNA-binding</keyword>
<dbReference type="Gene3D" id="1.10.1220.10">
    <property type="entry name" value="Met repressor-like"/>
    <property type="match status" value="1"/>
</dbReference>
<dbReference type="InterPro" id="IPR012869">
    <property type="entry name" value="RHH_5"/>
</dbReference>
<reference evidence="3" key="1">
    <citation type="journal article" date="2019" name="Int. J. Syst. Evol. Microbiol.">
        <title>The Global Catalogue of Microorganisms (GCM) 10K type strain sequencing project: providing services to taxonomists for standard genome sequencing and annotation.</title>
        <authorList>
            <consortium name="The Broad Institute Genomics Platform"/>
            <consortium name="The Broad Institute Genome Sequencing Center for Infectious Disease"/>
            <person name="Wu L."/>
            <person name="Ma J."/>
        </authorList>
    </citation>
    <scope>NUCLEOTIDE SEQUENCE [LARGE SCALE GENOMIC DNA]</scope>
    <source>
        <strain evidence="3">CGMCC 1.12942</strain>
    </source>
</reference>
<evidence type="ECO:0000313" key="2">
    <source>
        <dbReference type="EMBL" id="MFC7441311.1"/>
    </source>
</evidence>
<dbReference type="Proteomes" id="UP001596500">
    <property type="component" value="Unassembled WGS sequence"/>
</dbReference>
<dbReference type="InterPro" id="IPR010985">
    <property type="entry name" value="Ribbon_hlx_hlx"/>
</dbReference>
<proteinExistence type="predicted"/>
<name>A0ABW2RK16_9BACL</name>
<gene>
    <name evidence="2" type="ORF">ACFQNG_09080</name>
</gene>
<evidence type="ECO:0000313" key="3">
    <source>
        <dbReference type="Proteomes" id="UP001596500"/>
    </source>
</evidence>
<dbReference type="InterPro" id="IPR013321">
    <property type="entry name" value="Arc_rbn_hlx_hlx"/>
</dbReference>
<organism evidence="2 3">
    <name type="scientific">Laceyella putida</name>
    <dbReference type="NCBI Taxonomy" id="110101"/>
    <lineage>
        <taxon>Bacteria</taxon>
        <taxon>Bacillati</taxon>
        <taxon>Bacillota</taxon>
        <taxon>Bacilli</taxon>
        <taxon>Bacillales</taxon>
        <taxon>Thermoactinomycetaceae</taxon>
        <taxon>Laceyella</taxon>
    </lineage>
</organism>
<dbReference type="Pfam" id="PF07878">
    <property type="entry name" value="RHH_5"/>
    <property type="match status" value="1"/>
</dbReference>
<comment type="caution">
    <text evidence="2">The sequence shown here is derived from an EMBL/GenBank/DDBJ whole genome shotgun (WGS) entry which is preliminary data.</text>
</comment>
<dbReference type="GO" id="GO:0003677">
    <property type="term" value="F:DNA binding"/>
    <property type="evidence" value="ECO:0007669"/>
    <property type="project" value="UniProtKB-KW"/>
</dbReference>
<accession>A0ABW2RK16</accession>
<dbReference type="SUPFAM" id="SSF47598">
    <property type="entry name" value="Ribbon-helix-helix"/>
    <property type="match status" value="1"/>
</dbReference>
<dbReference type="EMBL" id="JBHTBW010000021">
    <property type="protein sequence ID" value="MFC7441311.1"/>
    <property type="molecule type" value="Genomic_DNA"/>
</dbReference>
<keyword evidence="3" id="KW-1185">Reference proteome</keyword>
<feature type="domain" description="CopG-like ribbon-helix-helix" evidence="1">
    <location>
        <begin position="16"/>
        <end position="45"/>
    </location>
</feature>
<sequence>MSGGKKRFLLRIDQQLYDSLEKWAADEFRSVNSQIEYLLKEAVRQSGRLPKKRVENGESDT</sequence>
<dbReference type="RefSeq" id="WP_379864602.1">
    <property type="nucleotide sequence ID" value="NZ_JBHTBW010000021.1"/>
</dbReference>
<evidence type="ECO:0000259" key="1">
    <source>
        <dbReference type="Pfam" id="PF07878"/>
    </source>
</evidence>